<protein>
    <recommendedName>
        <fullName evidence="2">Right handed beta helix domain-containing protein</fullName>
    </recommendedName>
</protein>
<accession>A0A382LS37</accession>
<evidence type="ECO:0008006" key="2">
    <source>
        <dbReference type="Google" id="ProtNLM"/>
    </source>
</evidence>
<reference evidence="1" key="1">
    <citation type="submission" date="2018-05" db="EMBL/GenBank/DDBJ databases">
        <authorList>
            <person name="Lanie J.A."/>
            <person name="Ng W.-L."/>
            <person name="Kazmierczak K.M."/>
            <person name="Andrzejewski T.M."/>
            <person name="Davidsen T.M."/>
            <person name="Wayne K.J."/>
            <person name="Tettelin H."/>
            <person name="Glass J.I."/>
            <person name="Rusch D."/>
            <person name="Podicherti R."/>
            <person name="Tsui H.-C.T."/>
            <person name="Winkler M.E."/>
        </authorList>
    </citation>
    <scope>NUCLEOTIDE SEQUENCE</scope>
</reference>
<dbReference type="AlphaFoldDB" id="A0A382LS37"/>
<dbReference type="EMBL" id="UINC01088807">
    <property type="protein sequence ID" value="SVC39356.1"/>
    <property type="molecule type" value="Genomic_DNA"/>
</dbReference>
<sequence length="73" mass="8212">GDGTTIAGTSIEIYNNSFWSIEKSVSIRGIPQENCEILHNWFKVHHGIKQAVNGFDKTEIKNNAYGNKHIIVK</sequence>
<proteinExistence type="predicted"/>
<feature type="non-terminal residue" evidence="1">
    <location>
        <position position="1"/>
    </location>
</feature>
<name>A0A382LS37_9ZZZZ</name>
<gene>
    <name evidence="1" type="ORF">METZ01_LOCUS292210</name>
</gene>
<organism evidence="1">
    <name type="scientific">marine metagenome</name>
    <dbReference type="NCBI Taxonomy" id="408172"/>
    <lineage>
        <taxon>unclassified sequences</taxon>
        <taxon>metagenomes</taxon>
        <taxon>ecological metagenomes</taxon>
    </lineage>
</organism>
<evidence type="ECO:0000313" key="1">
    <source>
        <dbReference type="EMBL" id="SVC39356.1"/>
    </source>
</evidence>